<organism evidence="8 9">
    <name type="scientific">Geomonas propionica</name>
    <dbReference type="NCBI Taxonomy" id="2798582"/>
    <lineage>
        <taxon>Bacteria</taxon>
        <taxon>Pseudomonadati</taxon>
        <taxon>Thermodesulfobacteriota</taxon>
        <taxon>Desulfuromonadia</taxon>
        <taxon>Geobacterales</taxon>
        <taxon>Geobacteraceae</taxon>
        <taxon>Geomonas</taxon>
    </lineage>
</organism>
<evidence type="ECO:0000256" key="2">
    <source>
        <dbReference type="ARBA" id="ARBA00022603"/>
    </source>
</evidence>
<keyword evidence="9" id="KW-1185">Reference proteome</keyword>
<dbReference type="InterPro" id="IPR047939">
    <property type="entry name" value="BREX_1_PglX"/>
</dbReference>
<dbReference type="PROSITE" id="PS00092">
    <property type="entry name" value="N6_MTASE"/>
    <property type="match status" value="1"/>
</dbReference>
<dbReference type="EC" id="2.1.1.72" evidence="1"/>
<feature type="domain" description="Type II methyltransferase M.TaqI-like" evidence="7">
    <location>
        <begin position="374"/>
        <end position="642"/>
    </location>
</feature>
<protein>
    <recommendedName>
        <fullName evidence="1">site-specific DNA-methyltransferase (adenine-specific)</fullName>
        <ecNumber evidence="1">2.1.1.72</ecNumber>
    </recommendedName>
</protein>
<proteinExistence type="predicted"/>
<sequence>MDKETRNALQRATQAARRLLEHEYSKQLEGIYDILQDGTIAPQPGGHLDAQQRLTREKIVAAIQHKQAGGLNPTDAINDYLREAAFTTLNRFVALKMLEARKLVQQCISNGDQSAGFKEFTGLAPGLASLPDKGYRLYLECLFDEIGNEVKVLFDRRDVASLLWPRRLAFNELLQLLNNNELGSVWDADETIGWVYQYFNPKEEREAMRKASRSPRNTRELAVRNQFFTPRYVVEFLTDNTLGRIWYEMMHGSTNLTNICTYMVRRPSEIFLKCGETAPDNVQKSGVSQSDLLKQPTYIPFRKKKDPRDIKVLDPAGGSGHFLLYGFDLLQIIYEEAWKDDSAVSSETTGNSLRKDYSNIEALRHAIPSLILQHNLHGIDIDPRAAQIASLSLWMRAQRSYNDFGIARDQRPSIKKTNFVVAEPMPGQPELLEEFVSGLTPKILGQLVMVVFKKMQLAGEAGSLLKIEEEINDAIAEAKDVWQREYKQAVDKKGNQLLFSEKEMGGKVQAQLTLFDVSDISEEQFWDKTEQLLINALHSFAKSATDETGLKRRLFADDAERGFAFVDLCRKKFDVVLMNPPFGASSKASKSYIDSIYFRTKGDLLANFIERMLGMTHADGKVAAISSRTPFFLGSFAGLRTNVLGHDGYVSLLADLGDGVLDAMVETATYVISKGTRNSSESDFIRALLEDNKDDVLKAEVESIRQGQASERVFLIAPEEFSRLKGSPYAYWVMDETIQTLGDFPQLEGNKASIRVGLQTGEDNRHLRLLWEIPNSKIVPQPITFDRKGGSLRQRCLYELEDKGMWVPFSKTESAAPWFSPITLAVNWNSNGFEIKNFADDKGKIRSRPQNESYYLEPGFSYMLRSTRLVPYLVPSGVIPTAGRAQIFPDSGEEYTVLGICASNIGSAVARFSGEMFARPKFQASMVQNLPLTDLPKATINEIKAIVDEQVNTRRAVIQGYEPFQEFTIPAWIQSPENDSTAWDLYSLLGRTLEAKVAEAFHLDPDQLYDLERDIREAVQIRSTSPDTEADDDPGEDEDSDDEAVIELIQQTPEEKAFGFMSYCVGCCYGRWDVRMAMDSSLAPKLPQPFDPLPASPPGMLIAPDGLPAQSDTIVSDEWLRARPDANTLPAKGSISVPTITQDDYPLKISWSGILVEDKGHADDIEASVQRVFNTIWGNKSVEEIDKVLAILAPSTDEIRPWLRAQFFSEHIKRYSKSRRKAPIYWCLSIPSKGYSVWLYYHRFNKDTLFKVLNDYVVPKLQLEERKLSTLRAEIGDSPTAGQRKLIADQETLTEELKTFREEVAMVAPLWNPDLNDGVLINFALLWRLVPHIAAWQKECKQIWDALVKGEYDWTHLAMHLWPERVVLKCRKDLSHAIAHGLENDLWELDEDEKWQPKDVSQNEIDAFVAERSSRTVKDALEKLLAAPVAAGGGRRRRS</sequence>
<accession>A0ABS0YP34</accession>
<comment type="caution">
    <text evidence="8">The sequence shown here is derived from an EMBL/GenBank/DDBJ whole genome shotgun (WGS) entry which is preliminary data.</text>
</comment>
<comment type="catalytic activity">
    <reaction evidence="5">
        <text>a 2'-deoxyadenosine in DNA + S-adenosyl-L-methionine = an N(6)-methyl-2'-deoxyadenosine in DNA + S-adenosyl-L-homocysteine + H(+)</text>
        <dbReference type="Rhea" id="RHEA:15197"/>
        <dbReference type="Rhea" id="RHEA-COMP:12418"/>
        <dbReference type="Rhea" id="RHEA-COMP:12419"/>
        <dbReference type="ChEBI" id="CHEBI:15378"/>
        <dbReference type="ChEBI" id="CHEBI:57856"/>
        <dbReference type="ChEBI" id="CHEBI:59789"/>
        <dbReference type="ChEBI" id="CHEBI:90615"/>
        <dbReference type="ChEBI" id="CHEBI:90616"/>
        <dbReference type="EC" id="2.1.1.72"/>
    </reaction>
</comment>
<dbReference type="InterPro" id="IPR029063">
    <property type="entry name" value="SAM-dependent_MTases_sf"/>
</dbReference>
<evidence type="ECO:0000259" key="7">
    <source>
        <dbReference type="Pfam" id="PF07669"/>
    </source>
</evidence>
<feature type="region of interest" description="Disordered" evidence="6">
    <location>
        <begin position="1021"/>
        <end position="1041"/>
    </location>
</feature>
<keyword evidence="4" id="KW-0949">S-adenosyl-L-methionine</keyword>
<dbReference type="Pfam" id="PF07669">
    <property type="entry name" value="Eco57I"/>
    <property type="match status" value="1"/>
</dbReference>
<keyword evidence="3" id="KW-0808">Transferase</keyword>
<evidence type="ECO:0000256" key="6">
    <source>
        <dbReference type="SAM" id="MobiDB-lite"/>
    </source>
</evidence>
<dbReference type="SUPFAM" id="SSF53335">
    <property type="entry name" value="S-adenosyl-L-methionine-dependent methyltransferases"/>
    <property type="match status" value="1"/>
</dbReference>
<dbReference type="InterPro" id="IPR002052">
    <property type="entry name" value="DNA_methylase_N6_adenine_CS"/>
</dbReference>
<dbReference type="Proteomes" id="UP000641025">
    <property type="component" value="Unassembled WGS sequence"/>
</dbReference>
<dbReference type="InterPro" id="IPR050953">
    <property type="entry name" value="N4_N6_ade-DNA_methylase"/>
</dbReference>
<dbReference type="PRINTS" id="PR00507">
    <property type="entry name" value="N12N6MTFRASE"/>
</dbReference>
<dbReference type="RefSeq" id="WP_199394242.1">
    <property type="nucleotide sequence ID" value="NZ_JAEMHK010000003.1"/>
</dbReference>
<dbReference type="InterPro" id="IPR011639">
    <property type="entry name" value="MethylTrfase_TaqI-like_dom"/>
</dbReference>
<evidence type="ECO:0000256" key="1">
    <source>
        <dbReference type="ARBA" id="ARBA00011900"/>
    </source>
</evidence>
<evidence type="ECO:0000256" key="4">
    <source>
        <dbReference type="ARBA" id="ARBA00022691"/>
    </source>
</evidence>
<dbReference type="PANTHER" id="PTHR33841">
    <property type="entry name" value="DNA METHYLTRANSFERASE YEEA-RELATED"/>
    <property type="match status" value="1"/>
</dbReference>
<feature type="compositionally biased region" description="Acidic residues" evidence="6">
    <location>
        <begin position="1028"/>
        <end position="1041"/>
    </location>
</feature>
<dbReference type="Gene3D" id="3.40.50.150">
    <property type="entry name" value="Vaccinia Virus protein VP39"/>
    <property type="match status" value="2"/>
</dbReference>
<evidence type="ECO:0000256" key="3">
    <source>
        <dbReference type="ARBA" id="ARBA00022679"/>
    </source>
</evidence>
<evidence type="ECO:0000256" key="5">
    <source>
        <dbReference type="ARBA" id="ARBA00047942"/>
    </source>
</evidence>
<reference evidence="8 9" key="1">
    <citation type="submission" date="2020-12" db="EMBL/GenBank/DDBJ databases">
        <title>Geomonas sp. Red259, isolated from paddy soil.</title>
        <authorList>
            <person name="Xu Z."/>
            <person name="Zhang Z."/>
            <person name="Masuda Y."/>
            <person name="Itoh H."/>
            <person name="Senoo K."/>
        </authorList>
    </citation>
    <scope>NUCLEOTIDE SEQUENCE [LARGE SCALE GENOMIC DNA]</scope>
    <source>
        <strain evidence="8 9">Red259</strain>
    </source>
</reference>
<evidence type="ECO:0000313" key="9">
    <source>
        <dbReference type="Proteomes" id="UP000641025"/>
    </source>
</evidence>
<dbReference type="NCBIfam" id="NF033452">
    <property type="entry name" value="BREX_1_MTaseX"/>
    <property type="match status" value="1"/>
</dbReference>
<evidence type="ECO:0000313" key="8">
    <source>
        <dbReference type="EMBL" id="MBJ6799740.1"/>
    </source>
</evidence>
<dbReference type="EMBL" id="JAEMHK010000003">
    <property type="protein sequence ID" value="MBJ6799740.1"/>
    <property type="molecule type" value="Genomic_DNA"/>
</dbReference>
<name>A0ABS0YP34_9BACT</name>
<gene>
    <name evidence="8" type="primary">pglX</name>
    <name evidence="8" type="ORF">JFN90_06270</name>
</gene>
<dbReference type="PANTHER" id="PTHR33841:SF1">
    <property type="entry name" value="DNA METHYLTRANSFERASE A"/>
    <property type="match status" value="1"/>
</dbReference>
<keyword evidence="2" id="KW-0489">Methyltransferase</keyword>